<evidence type="ECO:0000256" key="1">
    <source>
        <dbReference type="SAM" id="MobiDB-lite"/>
    </source>
</evidence>
<gene>
    <name evidence="2" type="ORF">BDV37DRAFT_283589</name>
</gene>
<sequence length="113" mass="12404">MPKEQFHTPWTLVGSGPYTYYNLAGVATYFRTTDGGFAYFDPEKPETFNAALSNLQDFIEHEGPFDAVVIVPTGLYQGKDSYSFLSCMLYVQPSSFSSRSSSPSTYGLVPGTG</sequence>
<feature type="compositionally biased region" description="Low complexity" evidence="1">
    <location>
        <begin position="94"/>
        <end position="104"/>
    </location>
</feature>
<dbReference type="AlphaFoldDB" id="A0A5N6HZJ4"/>
<dbReference type="RefSeq" id="XP_031940848.1">
    <property type="nucleotide sequence ID" value="XM_032087324.1"/>
</dbReference>
<dbReference type="OrthoDB" id="2094269at2759"/>
<dbReference type="Proteomes" id="UP000325579">
    <property type="component" value="Unassembled WGS sequence"/>
</dbReference>
<dbReference type="EMBL" id="ML736775">
    <property type="protein sequence ID" value="KAE8403529.1"/>
    <property type="molecule type" value="Genomic_DNA"/>
</dbReference>
<accession>A0A5N7DBB3</accession>
<dbReference type="GeneID" id="43672015"/>
<keyword evidence="3" id="KW-1185">Reference proteome</keyword>
<name>A0A5N6HZJ4_9EURO</name>
<reference evidence="2 3" key="1">
    <citation type="submission" date="2019-04" db="EMBL/GenBank/DDBJ databases">
        <authorList>
            <consortium name="DOE Joint Genome Institute"/>
            <person name="Mondo S."/>
            <person name="Kjaerbolling I."/>
            <person name="Vesth T."/>
            <person name="Frisvad J.C."/>
            <person name="Nybo J.L."/>
            <person name="Theobald S."/>
            <person name="Kildgaard S."/>
            <person name="Isbrandt T."/>
            <person name="Kuo A."/>
            <person name="Sato A."/>
            <person name="Lyhne E.K."/>
            <person name="Kogle M.E."/>
            <person name="Wiebenga A."/>
            <person name="Kun R.S."/>
            <person name="Lubbers R.J."/>
            <person name="Makela M.R."/>
            <person name="Barry K."/>
            <person name="Chovatia M."/>
            <person name="Clum A."/>
            <person name="Daum C."/>
            <person name="Haridas S."/>
            <person name="He G."/>
            <person name="LaButti K."/>
            <person name="Lipzen A."/>
            <person name="Riley R."/>
            <person name="Salamov A."/>
            <person name="Simmons B.A."/>
            <person name="Magnuson J.K."/>
            <person name="Henrissat B."/>
            <person name="Mortensen U.H."/>
            <person name="Larsen T.O."/>
            <person name="Devries R.P."/>
            <person name="Grigoriev I.V."/>
            <person name="Machida M."/>
            <person name="Baker S.E."/>
            <person name="Andersen M.R."/>
            <person name="Cantor M.N."/>
            <person name="Hua S.X."/>
        </authorList>
    </citation>
    <scope>NUCLEOTIDE SEQUENCE [LARGE SCALE GENOMIC DNA]</scope>
    <source>
        <strain evidence="2 3">CBS 119388</strain>
    </source>
</reference>
<evidence type="ECO:0000313" key="2">
    <source>
        <dbReference type="EMBL" id="KAE8403529.1"/>
    </source>
</evidence>
<evidence type="ECO:0000313" key="3">
    <source>
        <dbReference type="Proteomes" id="UP000325579"/>
    </source>
</evidence>
<protein>
    <submittedName>
        <fullName evidence="2">Uncharacterized protein</fullName>
    </submittedName>
</protein>
<proteinExistence type="predicted"/>
<feature type="region of interest" description="Disordered" evidence="1">
    <location>
        <begin position="94"/>
        <end position="113"/>
    </location>
</feature>
<organism evidence="2 3">
    <name type="scientific">Aspergillus pseudonomiae</name>
    <dbReference type="NCBI Taxonomy" id="1506151"/>
    <lineage>
        <taxon>Eukaryota</taxon>
        <taxon>Fungi</taxon>
        <taxon>Dikarya</taxon>
        <taxon>Ascomycota</taxon>
        <taxon>Pezizomycotina</taxon>
        <taxon>Eurotiomycetes</taxon>
        <taxon>Eurotiomycetidae</taxon>
        <taxon>Eurotiales</taxon>
        <taxon>Aspergillaceae</taxon>
        <taxon>Aspergillus</taxon>
        <taxon>Aspergillus subgen. Circumdati</taxon>
    </lineage>
</organism>
<accession>A0A5N6HZJ4</accession>